<organism evidence="3 4">
    <name type="scientific">Paraconiothyrium brasiliense</name>
    <dbReference type="NCBI Taxonomy" id="300254"/>
    <lineage>
        <taxon>Eukaryota</taxon>
        <taxon>Fungi</taxon>
        <taxon>Dikarya</taxon>
        <taxon>Ascomycota</taxon>
        <taxon>Pezizomycotina</taxon>
        <taxon>Dothideomycetes</taxon>
        <taxon>Pleosporomycetidae</taxon>
        <taxon>Pleosporales</taxon>
        <taxon>Massarineae</taxon>
        <taxon>Didymosphaeriaceae</taxon>
        <taxon>Paraconiothyrium</taxon>
    </lineage>
</organism>
<protein>
    <recommendedName>
        <fullName evidence="2">DUF4387 domain-containing protein</fullName>
    </recommendedName>
</protein>
<accession>A0ABR3RW84</accession>
<dbReference type="Pfam" id="PF14330">
    <property type="entry name" value="DUF4387"/>
    <property type="match status" value="1"/>
</dbReference>
<feature type="region of interest" description="Disordered" evidence="1">
    <location>
        <begin position="322"/>
        <end position="343"/>
    </location>
</feature>
<feature type="compositionally biased region" description="Polar residues" evidence="1">
    <location>
        <begin position="326"/>
        <end position="343"/>
    </location>
</feature>
<evidence type="ECO:0000313" key="4">
    <source>
        <dbReference type="Proteomes" id="UP001521785"/>
    </source>
</evidence>
<feature type="region of interest" description="Disordered" evidence="1">
    <location>
        <begin position="1"/>
        <end position="26"/>
    </location>
</feature>
<evidence type="ECO:0000313" key="3">
    <source>
        <dbReference type="EMBL" id="KAL1608232.1"/>
    </source>
</evidence>
<proteinExistence type="predicted"/>
<keyword evidence="4" id="KW-1185">Reference proteome</keyword>
<dbReference type="InterPro" id="IPR025496">
    <property type="entry name" value="DUF4387"/>
</dbReference>
<gene>
    <name evidence="3" type="ORF">SLS60_003171</name>
</gene>
<reference evidence="3 4" key="1">
    <citation type="submission" date="2024-02" db="EMBL/GenBank/DDBJ databases">
        <title>De novo assembly and annotation of 12 fungi associated with fruit tree decline syndrome in Ontario, Canada.</title>
        <authorList>
            <person name="Sulman M."/>
            <person name="Ellouze W."/>
            <person name="Ilyukhin E."/>
        </authorList>
    </citation>
    <scope>NUCLEOTIDE SEQUENCE [LARGE SCALE GENOMIC DNA]</scope>
    <source>
        <strain evidence="3 4">M42-189</strain>
    </source>
</reference>
<evidence type="ECO:0000259" key="2">
    <source>
        <dbReference type="Pfam" id="PF14330"/>
    </source>
</evidence>
<comment type="caution">
    <text evidence="3">The sequence shown here is derived from an EMBL/GenBank/DDBJ whole genome shotgun (WGS) entry which is preliminary data.</text>
</comment>
<dbReference type="Proteomes" id="UP001521785">
    <property type="component" value="Unassembled WGS sequence"/>
</dbReference>
<feature type="domain" description="DUF4387" evidence="2">
    <location>
        <begin position="361"/>
        <end position="462"/>
    </location>
</feature>
<sequence length="494" mass="53799">MQHRHPLLDSGSTDSGPEKLALGHMTSPRTSWNVPLVFTSAGGDGSDEHVGEMLDVLREICEEQGNEHYRLKVIAIYSAVTKTFVHERLQKNAISGCGPTVPPLTTELINSAPRIVSQMGPEPFHDAMTATPDFNILVGGRAYDPSPYIAFAAWASKTPLDQTSTPGAKRLWGGFTHMAILIGQLDSVLKRIKEYVTDQHQGVKGTWDLDWHVYGQHQTTADGQPAEVFLIGEALASTQELARSVASTARIATTHIPYPDQKATSGNLAYGHGGKMESELGPCAQFSIYHLVELEEGEERLKLNNGSNALYRHEVALIGRGDSRVDSSQPKSLSTDQYSPTTTVSEAPITEDQFPTSPKTLGDVARVLRSKNAGPYEITFDVMFATGSIFQLVKSSGFLHAAVIAKLNGIREDEVIWSGFFDQALAYKATIPRLCKGKPTPNGGFMESDVHGSQKYIGLLKMPLPDAFVCAWDEMMAKRREDSGVQTSITPPAS</sequence>
<dbReference type="EMBL" id="JAKJXO020000003">
    <property type="protein sequence ID" value="KAL1608232.1"/>
    <property type="molecule type" value="Genomic_DNA"/>
</dbReference>
<name>A0ABR3RW84_9PLEO</name>
<evidence type="ECO:0000256" key="1">
    <source>
        <dbReference type="SAM" id="MobiDB-lite"/>
    </source>
</evidence>